<evidence type="ECO:0000313" key="3">
    <source>
        <dbReference type="Proteomes" id="UP000265703"/>
    </source>
</evidence>
<keyword evidence="1" id="KW-0812">Transmembrane</keyword>
<protein>
    <submittedName>
        <fullName evidence="2">Uncharacterized protein</fullName>
    </submittedName>
</protein>
<name>A0A397SXV0_9GLOM</name>
<dbReference type="Proteomes" id="UP000265703">
    <property type="component" value="Unassembled WGS sequence"/>
</dbReference>
<dbReference type="AlphaFoldDB" id="A0A397SXV0"/>
<keyword evidence="1" id="KW-1133">Transmembrane helix</keyword>
<keyword evidence="3" id="KW-1185">Reference proteome</keyword>
<organism evidence="2 3">
    <name type="scientific">Glomus cerebriforme</name>
    <dbReference type="NCBI Taxonomy" id="658196"/>
    <lineage>
        <taxon>Eukaryota</taxon>
        <taxon>Fungi</taxon>
        <taxon>Fungi incertae sedis</taxon>
        <taxon>Mucoromycota</taxon>
        <taxon>Glomeromycotina</taxon>
        <taxon>Glomeromycetes</taxon>
        <taxon>Glomerales</taxon>
        <taxon>Glomeraceae</taxon>
        <taxon>Glomus</taxon>
    </lineage>
</organism>
<reference evidence="2 3" key="1">
    <citation type="submission" date="2018-06" db="EMBL/GenBank/DDBJ databases">
        <title>Comparative genomics reveals the genomic features of Rhizophagus irregularis, R. cerebriforme, R. diaphanum and Gigaspora rosea, and their symbiotic lifestyle signature.</title>
        <authorList>
            <person name="Morin E."/>
            <person name="San Clemente H."/>
            <person name="Chen E.C.H."/>
            <person name="De La Providencia I."/>
            <person name="Hainaut M."/>
            <person name="Kuo A."/>
            <person name="Kohler A."/>
            <person name="Murat C."/>
            <person name="Tang N."/>
            <person name="Roy S."/>
            <person name="Loubradou J."/>
            <person name="Henrissat B."/>
            <person name="Grigoriev I.V."/>
            <person name="Corradi N."/>
            <person name="Roux C."/>
            <person name="Martin F.M."/>
        </authorList>
    </citation>
    <scope>NUCLEOTIDE SEQUENCE [LARGE SCALE GENOMIC DNA]</scope>
    <source>
        <strain evidence="2 3">DAOM 227022</strain>
    </source>
</reference>
<dbReference type="EMBL" id="QKYT01000218">
    <property type="protein sequence ID" value="RIA89466.1"/>
    <property type="molecule type" value="Genomic_DNA"/>
</dbReference>
<keyword evidence="1" id="KW-0472">Membrane</keyword>
<evidence type="ECO:0000256" key="1">
    <source>
        <dbReference type="SAM" id="Phobius"/>
    </source>
</evidence>
<accession>A0A397SXV0</accession>
<proteinExistence type="predicted"/>
<sequence>MFRLAKSLPKIGWVVRQIARQSDRQHSTSNFALISTLVGFGASSMYGVWAIINSSIIGQSDQSTRKKLNAQNIQIFTIIKEVYYIKGYLKISETNEKNPIEKNKEK</sequence>
<gene>
    <name evidence="2" type="ORF">C1645_824784</name>
</gene>
<dbReference type="OrthoDB" id="2381103at2759"/>
<feature type="transmembrane region" description="Helical" evidence="1">
    <location>
        <begin position="30"/>
        <end position="52"/>
    </location>
</feature>
<comment type="caution">
    <text evidence="2">The sequence shown here is derived from an EMBL/GenBank/DDBJ whole genome shotgun (WGS) entry which is preliminary data.</text>
</comment>
<evidence type="ECO:0000313" key="2">
    <source>
        <dbReference type="EMBL" id="RIA89466.1"/>
    </source>
</evidence>